<evidence type="ECO:0000256" key="8">
    <source>
        <dbReference type="ARBA" id="ARBA00023026"/>
    </source>
</evidence>
<dbReference type="Proteomes" id="UP000515977">
    <property type="component" value="Chromosome"/>
</dbReference>
<dbReference type="Gene3D" id="1.10.10.10">
    <property type="entry name" value="Winged helix-like DNA-binding domain superfamily/Winged helix DNA-binding domain"/>
    <property type="match status" value="1"/>
</dbReference>
<dbReference type="InterPro" id="IPR036390">
    <property type="entry name" value="WH_DNA-bd_sf"/>
</dbReference>
<dbReference type="SMART" id="SM00419">
    <property type="entry name" value="HTH_CRP"/>
    <property type="match status" value="1"/>
</dbReference>
<dbReference type="Gene3D" id="2.60.120.10">
    <property type="entry name" value="Jelly Rolls"/>
    <property type="match status" value="1"/>
</dbReference>
<evidence type="ECO:0000256" key="12">
    <source>
        <dbReference type="ARBA" id="ARBA00031697"/>
    </source>
</evidence>
<comment type="subunit">
    <text evidence="2">Homodimer.</text>
</comment>
<sequence length="221" mass="24725">MEAKPLMQEQLAGSALHLPPSLQAELLRQGEIRHYAAGDILFHEGDEADHLFLLLSGQLKAYSSGDNDQEVVYSVLKPGELLGELMLDGGPRSTSVKAITDATCKTLDGKTAAALLHNAPDFGEYLVHRLIGRVRRLTRQNRSLVLQDVYERVASLLEEHTFMNGDVRTVPRILTYQEIANRVGASREMVGNIMRNLIRGGFIVKNNDRQMAIVRRLPKKW</sequence>
<name>A0A7G9QSJ3_9GAMM</name>
<keyword evidence="6" id="KW-0973">c-di-GMP</keyword>
<dbReference type="Pfam" id="PF13545">
    <property type="entry name" value="HTH_Crp_2"/>
    <property type="match status" value="1"/>
</dbReference>
<evidence type="ECO:0000256" key="6">
    <source>
        <dbReference type="ARBA" id="ARBA00022636"/>
    </source>
</evidence>
<protein>
    <recommendedName>
        <fullName evidence="3">CRP-like protein Clp</fullName>
    </recommendedName>
    <alternativeName>
        <fullName evidence="12">Catabolite activation-like protein</fullName>
    </alternativeName>
</protein>
<comment type="subcellular location">
    <subcellularLocation>
        <location evidence="1">Cytoplasm</location>
    </subcellularLocation>
</comment>
<dbReference type="PROSITE" id="PS50042">
    <property type="entry name" value="CNMP_BINDING_3"/>
    <property type="match status" value="1"/>
</dbReference>
<dbReference type="PANTHER" id="PTHR24567">
    <property type="entry name" value="CRP FAMILY TRANSCRIPTIONAL REGULATORY PROTEIN"/>
    <property type="match status" value="1"/>
</dbReference>
<dbReference type="InterPro" id="IPR000595">
    <property type="entry name" value="cNMP-bd_dom"/>
</dbReference>
<keyword evidence="9" id="KW-0238">DNA-binding</keyword>
<evidence type="ECO:0000313" key="15">
    <source>
        <dbReference type="Proteomes" id="UP000515977"/>
    </source>
</evidence>
<organism evidence="14 15">
    <name type="scientific">Thermomonas brevis</name>
    <dbReference type="NCBI Taxonomy" id="215691"/>
    <lineage>
        <taxon>Bacteria</taxon>
        <taxon>Pseudomonadati</taxon>
        <taxon>Pseudomonadota</taxon>
        <taxon>Gammaproteobacteria</taxon>
        <taxon>Lysobacterales</taxon>
        <taxon>Lysobacteraceae</taxon>
        <taxon>Thermomonas</taxon>
    </lineage>
</organism>
<dbReference type="SMART" id="SM00100">
    <property type="entry name" value="cNMP"/>
    <property type="match status" value="1"/>
</dbReference>
<evidence type="ECO:0000256" key="10">
    <source>
        <dbReference type="ARBA" id="ARBA00023159"/>
    </source>
</evidence>
<dbReference type="GO" id="GO:0003824">
    <property type="term" value="F:catalytic activity"/>
    <property type="evidence" value="ECO:0007669"/>
    <property type="project" value="UniProtKB-KW"/>
</dbReference>
<dbReference type="EMBL" id="CP060711">
    <property type="protein sequence ID" value="QNN46318.1"/>
    <property type="molecule type" value="Genomic_DNA"/>
</dbReference>
<dbReference type="CDD" id="cd00038">
    <property type="entry name" value="CAP_ED"/>
    <property type="match status" value="1"/>
</dbReference>
<dbReference type="InterPro" id="IPR036388">
    <property type="entry name" value="WH-like_DNA-bd_sf"/>
</dbReference>
<dbReference type="SUPFAM" id="SSF46785">
    <property type="entry name" value="Winged helix' DNA-binding domain"/>
    <property type="match status" value="1"/>
</dbReference>
<dbReference type="AlphaFoldDB" id="A0A7G9QSJ3"/>
<keyword evidence="5" id="KW-0021">Allosteric enzyme</keyword>
<evidence type="ECO:0000259" key="13">
    <source>
        <dbReference type="PROSITE" id="PS50042"/>
    </source>
</evidence>
<dbReference type="InterPro" id="IPR012318">
    <property type="entry name" value="HTH_CRP"/>
</dbReference>
<reference evidence="14 15" key="1">
    <citation type="submission" date="2020-08" db="EMBL/GenBank/DDBJ databases">
        <title>Genome sequence of Thermomonas brevis KACC 16975T.</title>
        <authorList>
            <person name="Hyun D.-W."/>
            <person name="Bae J.-W."/>
        </authorList>
    </citation>
    <scope>NUCLEOTIDE SEQUENCE [LARGE SCALE GENOMIC DNA]</scope>
    <source>
        <strain evidence="14 15">KACC 16975</strain>
    </source>
</reference>
<evidence type="ECO:0000256" key="4">
    <source>
        <dbReference type="ARBA" id="ARBA00022491"/>
    </source>
</evidence>
<dbReference type="PANTHER" id="PTHR24567:SF26">
    <property type="entry name" value="REGULATORY PROTEIN YEIL"/>
    <property type="match status" value="1"/>
</dbReference>
<dbReference type="GO" id="GO:0003700">
    <property type="term" value="F:DNA-binding transcription factor activity"/>
    <property type="evidence" value="ECO:0007669"/>
    <property type="project" value="TreeGrafter"/>
</dbReference>
<dbReference type="InterPro" id="IPR050397">
    <property type="entry name" value="Env_Response_Regulators"/>
</dbReference>
<gene>
    <name evidence="14" type="ORF">H9L17_14285</name>
</gene>
<evidence type="ECO:0000256" key="1">
    <source>
        <dbReference type="ARBA" id="ARBA00004496"/>
    </source>
</evidence>
<proteinExistence type="predicted"/>
<evidence type="ECO:0000256" key="9">
    <source>
        <dbReference type="ARBA" id="ARBA00023125"/>
    </source>
</evidence>
<dbReference type="SUPFAM" id="SSF51206">
    <property type="entry name" value="cAMP-binding domain-like"/>
    <property type="match status" value="1"/>
</dbReference>
<keyword evidence="11" id="KW-0804">Transcription</keyword>
<accession>A0A7G9QSJ3</accession>
<dbReference type="GO" id="GO:0005829">
    <property type="term" value="C:cytosol"/>
    <property type="evidence" value="ECO:0007669"/>
    <property type="project" value="TreeGrafter"/>
</dbReference>
<dbReference type="RefSeq" id="WP_187570084.1">
    <property type="nucleotide sequence ID" value="NZ_CP060711.1"/>
</dbReference>
<dbReference type="KEGG" id="tbv:H9L17_14285"/>
<keyword evidence="7" id="KW-0805">Transcription regulation</keyword>
<keyword evidence="8" id="KW-0843">Virulence</keyword>
<evidence type="ECO:0000256" key="5">
    <source>
        <dbReference type="ARBA" id="ARBA00022533"/>
    </source>
</evidence>
<dbReference type="Pfam" id="PF00027">
    <property type="entry name" value="cNMP_binding"/>
    <property type="match status" value="1"/>
</dbReference>
<evidence type="ECO:0000256" key="11">
    <source>
        <dbReference type="ARBA" id="ARBA00023163"/>
    </source>
</evidence>
<dbReference type="GO" id="GO:0003677">
    <property type="term" value="F:DNA binding"/>
    <property type="evidence" value="ECO:0007669"/>
    <property type="project" value="UniProtKB-KW"/>
</dbReference>
<feature type="domain" description="Cyclic nucleotide-binding" evidence="13">
    <location>
        <begin position="17"/>
        <end position="133"/>
    </location>
</feature>
<evidence type="ECO:0000256" key="2">
    <source>
        <dbReference type="ARBA" id="ARBA00011738"/>
    </source>
</evidence>
<keyword evidence="4" id="KW-0678">Repressor</keyword>
<keyword evidence="15" id="KW-1185">Reference proteome</keyword>
<evidence type="ECO:0000256" key="3">
    <source>
        <dbReference type="ARBA" id="ARBA00020769"/>
    </source>
</evidence>
<keyword evidence="10" id="KW-0010">Activator</keyword>
<evidence type="ECO:0000313" key="14">
    <source>
        <dbReference type="EMBL" id="QNN46318.1"/>
    </source>
</evidence>
<dbReference type="InterPro" id="IPR014710">
    <property type="entry name" value="RmlC-like_jellyroll"/>
</dbReference>
<evidence type="ECO:0000256" key="7">
    <source>
        <dbReference type="ARBA" id="ARBA00023015"/>
    </source>
</evidence>
<dbReference type="InterPro" id="IPR018490">
    <property type="entry name" value="cNMP-bd_dom_sf"/>
</dbReference>